<gene>
    <name evidence="3" type="ORF">H9L05_00615</name>
</gene>
<dbReference type="InterPro" id="IPR001296">
    <property type="entry name" value="Glyco_trans_1"/>
</dbReference>
<dbReference type="Gene3D" id="3.40.50.2000">
    <property type="entry name" value="Glycogen Phosphorylase B"/>
    <property type="match status" value="1"/>
</dbReference>
<proteinExistence type="predicted"/>
<evidence type="ECO:0000256" key="1">
    <source>
        <dbReference type="ARBA" id="ARBA00022679"/>
    </source>
</evidence>
<dbReference type="RefSeq" id="WP_187732604.1">
    <property type="nucleotide sequence ID" value="NZ_BMFN01000002.1"/>
</dbReference>
<dbReference type="GO" id="GO:0009103">
    <property type="term" value="P:lipopolysaccharide biosynthetic process"/>
    <property type="evidence" value="ECO:0007669"/>
    <property type="project" value="TreeGrafter"/>
</dbReference>
<feature type="domain" description="Glycosyl transferase family 1" evidence="2">
    <location>
        <begin position="193"/>
        <end position="335"/>
    </location>
</feature>
<protein>
    <submittedName>
        <fullName evidence="3">Glycosyltransferase</fullName>
    </submittedName>
</protein>
<evidence type="ECO:0000313" key="4">
    <source>
        <dbReference type="Proteomes" id="UP000516093"/>
    </source>
</evidence>
<dbReference type="GO" id="GO:0016757">
    <property type="term" value="F:glycosyltransferase activity"/>
    <property type="evidence" value="ECO:0007669"/>
    <property type="project" value="InterPro"/>
</dbReference>
<organism evidence="3 4">
    <name type="scientific">Hymenobacter qilianensis</name>
    <dbReference type="NCBI Taxonomy" id="1385715"/>
    <lineage>
        <taxon>Bacteria</taxon>
        <taxon>Pseudomonadati</taxon>
        <taxon>Bacteroidota</taxon>
        <taxon>Cytophagia</taxon>
        <taxon>Cytophagales</taxon>
        <taxon>Hymenobacteraceae</taxon>
        <taxon>Hymenobacter</taxon>
    </lineage>
</organism>
<evidence type="ECO:0000259" key="2">
    <source>
        <dbReference type="Pfam" id="PF00534"/>
    </source>
</evidence>
<sequence>MKKIAFYLADQNPHRDRSLGITTITKTLMGSLVGMPAYSLSQIVSESSFQFEHQDVNRHALPWRTDGGKASRILTDNLHPLFLSGLKPDIWLYPKGYISYVSKPKGVVVSIMHDTLLQHYADHYPETRSRLDLAYWLGLMKASIRRSDHILTVSQNAKQQILSFADRYSIAVPEIHVTYEASDFEDLSPASQTDKGDYVLHLASDQPHKCTLQFLQLWQQLQTVESEVPPLYMVGNFTSGVTQMAHAMKGVTLKSRLSNAEFVDTIRKARALIFPSEMEGFGLPAIEAYFLNTPVCYVANTAVAEILSHDVRAGQYELNNFDSFSQALKEVLSLSHASIDESRLRLLDRYSKKKYLESVNSLLSAI</sequence>
<dbReference type="PANTHER" id="PTHR46401:SF2">
    <property type="entry name" value="GLYCOSYLTRANSFERASE WBBK-RELATED"/>
    <property type="match status" value="1"/>
</dbReference>
<dbReference type="KEGG" id="hqi:H9L05_00615"/>
<keyword evidence="4" id="KW-1185">Reference proteome</keyword>
<dbReference type="EMBL" id="CP060784">
    <property type="protein sequence ID" value="QNP52347.1"/>
    <property type="molecule type" value="Genomic_DNA"/>
</dbReference>
<dbReference type="AlphaFoldDB" id="A0A7H0GVN1"/>
<reference evidence="3 4" key="1">
    <citation type="submission" date="2020-08" db="EMBL/GenBank/DDBJ databases">
        <title>Genome sequence of Hymenobacter qilianensis JCM 19763T.</title>
        <authorList>
            <person name="Hyun D.-W."/>
            <person name="Bae J.-W."/>
        </authorList>
    </citation>
    <scope>NUCLEOTIDE SEQUENCE [LARGE SCALE GENOMIC DNA]</scope>
    <source>
        <strain evidence="3 4">JCM 19763</strain>
    </source>
</reference>
<name>A0A7H0GVN1_9BACT</name>
<dbReference type="PANTHER" id="PTHR46401">
    <property type="entry name" value="GLYCOSYLTRANSFERASE WBBK-RELATED"/>
    <property type="match status" value="1"/>
</dbReference>
<keyword evidence="1 3" id="KW-0808">Transferase</keyword>
<evidence type="ECO:0000313" key="3">
    <source>
        <dbReference type="EMBL" id="QNP52347.1"/>
    </source>
</evidence>
<accession>A0A7H0GVN1</accession>
<dbReference type="Proteomes" id="UP000516093">
    <property type="component" value="Chromosome"/>
</dbReference>
<dbReference type="Pfam" id="PF00534">
    <property type="entry name" value="Glycos_transf_1"/>
    <property type="match status" value="1"/>
</dbReference>
<dbReference type="SUPFAM" id="SSF53756">
    <property type="entry name" value="UDP-Glycosyltransferase/glycogen phosphorylase"/>
    <property type="match status" value="1"/>
</dbReference>